<proteinExistence type="predicted"/>
<dbReference type="OrthoDB" id="40262at2759"/>
<accession>A0A9W7FRJ0</accession>
<feature type="domain" description="DUF6816" evidence="1">
    <location>
        <begin position="14"/>
        <end position="149"/>
    </location>
</feature>
<organism evidence="2 3">
    <name type="scientific">Triparma laevis f. longispina</name>
    <dbReference type="NCBI Taxonomy" id="1714387"/>
    <lineage>
        <taxon>Eukaryota</taxon>
        <taxon>Sar</taxon>
        <taxon>Stramenopiles</taxon>
        <taxon>Ochrophyta</taxon>
        <taxon>Bolidophyceae</taxon>
        <taxon>Parmales</taxon>
        <taxon>Triparmaceae</taxon>
        <taxon>Triparma</taxon>
    </lineage>
</organism>
<evidence type="ECO:0000313" key="3">
    <source>
        <dbReference type="Proteomes" id="UP001165122"/>
    </source>
</evidence>
<protein>
    <recommendedName>
        <fullName evidence="1">DUF6816 domain-containing protein</fullName>
    </recommendedName>
</protein>
<dbReference type="InterPro" id="IPR049213">
    <property type="entry name" value="DUF6816"/>
</dbReference>
<dbReference type="AlphaFoldDB" id="A0A9W7FRJ0"/>
<reference evidence="3" key="1">
    <citation type="journal article" date="2023" name="Commun. Biol.">
        <title>Genome analysis of Parmales, the sister group of diatoms, reveals the evolutionary specialization of diatoms from phago-mixotrophs to photoautotrophs.</title>
        <authorList>
            <person name="Ban H."/>
            <person name="Sato S."/>
            <person name="Yoshikawa S."/>
            <person name="Yamada K."/>
            <person name="Nakamura Y."/>
            <person name="Ichinomiya M."/>
            <person name="Sato N."/>
            <person name="Blanc-Mathieu R."/>
            <person name="Endo H."/>
            <person name="Kuwata A."/>
            <person name="Ogata H."/>
        </authorList>
    </citation>
    <scope>NUCLEOTIDE SEQUENCE [LARGE SCALE GENOMIC DNA]</scope>
    <source>
        <strain evidence="3">NIES 3700</strain>
    </source>
</reference>
<name>A0A9W7FRJ0_9STRA</name>
<evidence type="ECO:0000313" key="2">
    <source>
        <dbReference type="EMBL" id="GMI16948.1"/>
    </source>
</evidence>
<evidence type="ECO:0000259" key="1">
    <source>
        <dbReference type="Pfam" id="PF20670"/>
    </source>
</evidence>
<gene>
    <name evidence="2" type="ORF">TrLO_g9812</name>
</gene>
<dbReference type="EMBL" id="BRXW01000271">
    <property type="protein sequence ID" value="GMI16948.1"/>
    <property type="molecule type" value="Genomic_DNA"/>
</dbReference>
<dbReference type="Pfam" id="PF20670">
    <property type="entry name" value="DUF6816"/>
    <property type="match status" value="1"/>
</dbReference>
<dbReference type="Proteomes" id="UP001165122">
    <property type="component" value="Unassembled WGS sequence"/>
</dbReference>
<sequence>MYDRSVAEIGNEEADLKYSCRFINAPSGVIADREFNIKSIVSTSMGLTSILSMSTTRLPNELTISIQPSQASGTIYTNKLLTTSRTSSSEFLYDEISRNVLETLTPSDPPKRTISLKEVETISSYEIVNDDVIVGKQRSLTFLVPNQDPESIEFKMWKATGGFQARPIDVRDYDLIYKRIK</sequence>
<keyword evidence="3" id="KW-1185">Reference proteome</keyword>
<comment type="caution">
    <text evidence="2">The sequence shown here is derived from an EMBL/GenBank/DDBJ whole genome shotgun (WGS) entry which is preliminary data.</text>
</comment>